<proteinExistence type="predicted"/>
<dbReference type="Proteomes" id="UP000887580">
    <property type="component" value="Unplaced"/>
</dbReference>
<reference evidence="2" key="1">
    <citation type="submission" date="2022-11" db="UniProtKB">
        <authorList>
            <consortium name="WormBaseParasite"/>
        </authorList>
    </citation>
    <scope>IDENTIFICATION</scope>
</reference>
<organism evidence="1 2">
    <name type="scientific">Panagrolaimus sp. PS1159</name>
    <dbReference type="NCBI Taxonomy" id="55785"/>
    <lineage>
        <taxon>Eukaryota</taxon>
        <taxon>Metazoa</taxon>
        <taxon>Ecdysozoa</taxon>
        <taxon>Nematoda</taxon>
        <taxon>Chromadorea</taxon>
        <taxon>Rhabditida</taxon>
        <taxon>Tylenchina</taxon>
        <taxon>Panagrolaimomorpha</taxon>
        <taxon>Panagrolaimoidea</taxon>
        <taxon>Panagrolaimidae</taxon>
        <taxon>Panagrolaimus</taxon>
    </lineage>
</organism>
<evidence type="ECO:0000313" key="2">
    <source>
        <dbReference type="WBParaSite" id="PS1159_v2.g22070.t1"/>
    </source>
</evidence>
<sequence length="175" mass="20086">MGNHITFAHCNFIVPDKFETKFCEKRISIESYAWRHYKLHPSETDSTCIDLQEQVDCHESVSTIISTFEQRTYLPCAGLNKVKMPHAESLDIDIKAPTLNSTEFEKYLNKTVLAQEIFLQCPRCKVRSRQFQVPVNKEDTCVVKLNTTKKGFPAFAEDCDDIIPIMHASKNCPKP</sequence>
<dbReference type="WBParaSite" id="PS1159_v2.g22070.t1">
    <property type="protein sequence ID" value="PS1159_v2.g22070.t1"/>
    <property type="gene ID" value="PS1159_v2.g22070"/>
</dbReference>
<protein>
    <submittedName>
        <fullName evidence="2">Vitellogenin</fullName>
    </submittedName>
</protein>
<name>A0AC35G0F8_9BILA</name>
<accession>A0AC35G0F8</accession>
<evidence type="ECO:0000313" key="1">
    <source>
        <dbReference type="Proteomes" id="UP000887580"/>
    </source>
</evidence>